<evidence type="ECO:0000256" key="2">
    <source>
        <dbReference type="ARBA" id="ARBA00038334"/>
    </source>
</evidence>
<dbReference type="OrthoDB" id="6431331at2759"/>
<gene>
    <name evidence="4" type="ORF">TRAPUB_1570</name>
</gene>
<dbReference type="STRING" id="154538.A0A1M2VIY7"/>
<feature type="domain" description="AB hydrolase-1" evidence="3">
    <location>
        <begin position="40"/>
        <end position="160"/>
    </location>
</feature>
<accession>A0A1M2VIY7</accession>
<evidence type="ECO:0000313" key="4">
    <source>
        <dbReference type="EMBL" id="OJT07547.1"/>
    </source>
</evidence>
<dbReference type="Pfam" id="PF00561">
    <property type="entry name" value="Abhydrolase_1"/>
    <property type="match status" value="1"/>
</dbReference>
<comment type="caution">
    <text evidence="4">The sequence shown here is derived from an EMBL/GenBank/DDBJ whole genome shotgun (WGS) entry which is preliminary data.</text>
</comment>
<evidence type="ECO:0000313" key="5">
    <source>
        <dbReference type="Proteomes" id="UP000184267"/>
    </source>
</evidence>
<dbReference type="PANTHER" id="PTHR43329">
    <property type="entry name" value="EPOXIDE HYDROLASE"/>
    <property type="match status" value="1"/>
</dbReference>
<dbReference type="InterPro" id="IPR029058">
    <property type="entry name" value="AB_hydrolase_fold"/>
</dbReference>
<dbReference type="InterPro" id="IPR000073">
    <property type="entry name" value="AB_hydrolase_1"/>
</dbReference>
<reference evidence="4 5" key="1">
    <citation type="submission" date="2016-10" db="EMBL/GenBank/DDBJ databases">
        <title>Genome sequence of the basidiomycete white-rot fungus Trametes pubescens.</title>
        <authorList>
            <person name="Makela M.R."/>
            <person name="Granchi Z."/>
            <person name="Peng M."/>
            <person name="De Vries R.P."/>
            <person name="Grigoriev I."/>
            <person name="Riley R."/>
            <person name="Hilden K."/>
        </authorList>
    </citation>
    <scope>NUCLEOTIDE SEQUENCE [LARGE SCALE GENOMIC DNA]</scope>
    <source>
        <strain evidence="4 5">FBCC735</strain>
    </source>
</reference>
<dbReference type="Proteomes" id="UP000184267">
    <property type="component" value="Unassembled WGS sequence"/>
</dbReference>
<dbReference type="OMA" id="NWYRVRT"/>
<organism evidence="4 5">
    <name type="scientific">Trametes pubescens</name>
    <name type="common">White-rot fungus</name>
    <dbReference type="NCBI Taxonomy" id="154538"/>
    <lineage>
        <taxon>Eukaryota</taxon>
        <taxon>Fungi</taxon>
        <taxon>Dikarya</taxon>
        <taxon>Basidiomycota</taxon>
        <taxon>Agaricomycotina</taxon>
        <taxon>Agaricomycetes</taxon>
        <taxon>Polyporales</taxon>
        <taxon>Polyporaceae</taxon>
        <taxon>Trametes</taxon>
    </lineage>
</organism>
<sequence>MAETVKNSEWPGIPEGVQSRTLPVRDLDVHFFEAGKPTDPLILLLHGFPEIAYSWRKVILPLSRAGLGYHVAAPDMRGFGRTKPHDPTAPGATRPIAFEDDLTSFKVLNLAEDIAALVSALGHESASCLIGHDAGATIAGFSALAHPELFKSVVFISTPFPGAPAPGGALYPATVLASGLAALDPPRKHYMLNNSTARANDDMWHAPQGLHAFFRGYFHIKSADWAQNDPHPLEPSAAGLGELPHYYVMPRDATMADVAQADAPSAEEVQRCTWLPDDELAVYAREYERTGFQGGLNRYRVTVDAGLAEELTQLAWKTIDVPVMYLCGKKDWGVYQNPGAIDKMQEEACTDMGEDEMTMVPGAGHWVQQEQPEEFIRRVSNFLKGTPDAVVRIMSRPGFFKAIQGNAAHRRRGCSRID</sequence>
<keyword evidence="1 4" id="KW-0378">Hydrolase</keyword>
<comment type="similarity">
    <text evidence="2">Belongs to the AB hydrolase superfamily. Epoxide hydrolase family.</text>
</comment>
<evidence type="ECO:0000259" key="3">
    <source>
        <dbReference type="Pfam" id="PF00561"/>
    </source>
</evidence>
<dbReference type="SUPFAM" id="SSF53474">
    <property type="entry name" value="alpha/beta-Hydrolases"/>
    <property type="match status" value="1"/>
</dbReference>
<keyword evidence="5" id="KW-1185">Reference proteome</keyword>
<name>A0A1M2VIY7_TRAPU</name>
<evidence type="ECO:0000256" key="1">
    <source>
        <dbReference type="ARBA" id="ARBA00022801"/>
    </source>
</evidence>
<dbReference type="InterPro" id="IPR000639">
    <property type="entry name" value="Epox_hydrolase-like"/>
</dbReference>
<dbReference type="EMBL" id="MNAD01001168">
    <property type="protein sequence ID" value="OJT07547.1"/>
    <property type="molecule type" value="Genomic_DNA"/>
</dbReference>
<dbReference type="GO" id="GO:0016787">
    <property type="term" value="F:hydrolase activity"/>
    <property type="evidence" value="ECO:0007669"/>
    <property type="project" value="UniProtKB-KW"/>
</dbReference>
<protein>
    <submittedName>
        <fullName evidence="4">AB hydrolase superfamily protein YfhM</fullName>
    </submittedName>
</protein>
<dbReference type="Gene3D" id="3.40.50.1820">
    <property type="entry name" value="alpha/beta hydrolase"/>
    <property type="match status" value="1"/>
</dbReference>
<dbReference type="AlphaFoldDB" id="A0A1M2VIY7"/>
<dbReference type="PRINTS" id="PR00412">
    <property type="entry name" value="EPOXHYDRLASE"/>
</dbReference>
<proteinExistence type="inferred from homology"/>